<reference evidence="2" key="1">
    <citation type="submission" date="2019-08" db="EMBL/GenBank/DDBJ databases">
        <title>Complete Genome Sequence of the Polysaccharide-Degrading Rumen Bacterium Pseudobutyrivibrio xylanivorans MA3014.</title>
        <authorList>
            <person name="Palevich N."/>
            <person name="Maclean P.H."/>
            <person name="Kelly W.J."/>
            <person name="Leahy S.C."/>
            <person name="Rakonjac J."/>
            <person name="Attwood G.T."/>
        </authorList>
    </citation>
    <scope>NUCLEOTIDE SEQUENCE [LARGE SCALE GENOMIC DNA]</scope>
    <source>
        <strain evidence="2">MA3014</strain>
    </source>
</reference>
<dbReference type="Pfam" id="PF16887">
    <property type="entry name" value="DUF5081"/>
    <property type="match status" value="1"/>
</dbReference>
<protein>
    <submittedName>
        <fullName evidence="1">DUF5081 family protein</fullName>
    </submittedName>
</protein>
<dbReference type="KEGG" id="pxv:FXF36_02000"/>
<name>A0A5P6VM40_PSEXY</name>
<organism evidence="1 2">
    <name type="scientific">Pseudobutyrivibrio xylanivorans</name>
    <dbReference type="NCBI Taxonomy" id="185007"/>
    <lineage>
        <taxon>Bacteria</taxon>
        <taxon>Bacillati</taxon>
        <taxon>Bacillota</taxon>
        <taxon>Clostridia</taxon>
        <taxon>Lachnospirales</taxon>
        <taxon>Lachnospiraceae</taxon>
        <taxon>Pseudobutyrivibrio</taxon>
    </lineage>
</organism>
<proteinExistence type="predicted"/>
<accession>A0A5P6VM40</accession>
<evidence type="ECO:0000313" key="1">
    <source>
        <dbReference type="EMBL" id="QFJ53726.1"/>
    </source>
</evidence>
<sequence length="228" mass="25728">MGGLFKFGGKNIMRFSSDELTFLTLMTNGPAPFGIFFDKIGKDCATDRAKTAKNELIKKGILSEAGITPKGFAAVKLWEEYRYASTYVVIKGSIIGLLENRRCIVIVKEGNDYEIASGDRTAILYSCLKEYPALQRGDRKDKVTFLDIEMDYETVRKKIATLGKNFFTLGVFSGEGRQGMERFIYWDDEYIYSYDPHTHTCKTEEPSSVRKLLVDALELNTEVLSNGV</sequence>
<evidence type="ECO:0000313" key="2">
    <source>
        <dbReference type="Proteomes" id="UP000327030"/>
    </source>
</evidence>
<dbReference type="EMBL" id="CP043028">
    <property type="protein sequence ID" value="QFJ53726.1"/>
    <property type="molecule type" value="Genomic_DNA"/>
</dbReference>
<dbReference type="AlphaFoldDB" id="A0A5P6VM40"/>
<dbReference type="InterPro" id="IPR031682">
    <property type="entry name" value="EsaE"/>
</dbReference>
<dbReference type="Proteomes" id="UP000327030">
    <property type="component" value="Chromosome 1"/>
</dbReference>
<gene>
    <name evidence="1" type="ORF">FXF36_02000</name>
</gene>